<feature type="compositionally biased region" description="Low complexity" evidence="1">
    <location>
        <begin position="172"/>
        <end position="184"/>
    </location>
</feature>
<dbReference type="Proteomes" id="UP000241890">
    <property type="component" value="Unassembled WGS sequence"/>
</dbReference>
<evidence type="ECO:0000313" key="3">
    <source>
        <dbReference type="Proteomes" id="UP000241890"/>
    </source>
</evidence>
<sequence>MSTATPLVTLPIDETDYTKWPDSVFRALKPGHVNFFSDDGVQKINAYLEKKWSGLDAGTLLAFSRASHHARDRQDAARDEAFAELEGKLKSTEKEYEEYKELNGEYNQAQREFHSLRDDIDRIRDNPDLSSDDRARQLADKEAGREIMRSRIEDIENRLDARGWLPAMPRQSRAGSGASASTAGGDPGGAQQREMDALRSSMNRGELPWVEVLGRALCEQVVNAPAPSSSGQRPWGLEFQRIGHWEDFASSMDIGGAIGGELSIDAGAFLTRGSLDASESETGCAMLMYARSGDPLLQHVFEHRDKPFGDVKVS</sequence>
<dbReference type="EMBL" id="BEYU01000292">
    <property type="protein sequence ID" value="GBG35092.1"/>
    <property type="molecule type" value="Genomic_DNA"/>
</dbReference>
<evidence type="ECO:0000256" key="1">
    <source>
        <dbReference type="SAM" id="MobiDB-lite"/>
    </source>
</evidence>
<comment type="caution">
    <text evidence="2">The sequence shown here is derived from an EMBL/GenBank/DDBJ whole genome shotgun (WGS) entry which is preliminary data.</text>
</comment>
<feature type="region of interest" description="Disordered" evidence="1">
    <location>
        <begin position="163"/>
        <end position="194"/>
    </location>
</feature>
<evidence type="ECO:0000313" key="2">
    <source>
        <dbReference type="EMBL" id="GBG35092.1"/>
    </source>
</evidence>
<gene>
    <name evidence="2" type="ORF">FCC1311_113152</name>
</gene>
<reference evidence="2 3" key="1">
    <citation type="submission" date="2017-12" db="EMBL/GenBank/DDBJ databases">
        <title>Sequencing, de novo assembly and annotation of complete genome of a new Thraustochytrid species, strain FCC1311.</title>
        <authorList>
            <person name="Sedici K."/>
            <person name="Godart F."/>
            <person name="Aiese Cigliano R."/>
            <person name="Sanseverino W."/>
            <person name="Barakat M."/>
            <person name="Ortet P."/>
            <person name="Marechal E."/>
            <person name="Cagnac O."/>
            <person name="Amato A."/>
        </authorList>
    </citation>
    <scope>NUCLEOTIDE SEQUENCE [LARGE SCALE GENOMIC DNA]</scope>
</reference>
<name>A0A2R5GW84_9STRA</name>
<accession>A0A2R5GW84</accession>
<feature type="non-terminal residue" evidence="2">
    <location>
        <position position="314"/>
    </location>
</feature>
<organism evidence="2 3">
    <name type="scientific">Hondaea fermentalgiana</name>
    <dbReference type="NCBI Taxonomy" id="2315210"/>
    <lineage>
        <taxon>Eukaryota</taxon>
        <taxon>Sar</taxon>
        <taxon>Stramenopiles</taxon>
        <taxon>Bigyra</taxon>
        <taxon>Labyrinthulomycetes</taxon>
        <taxon>Thraustochytrida</taxon>
        <taxon>Thraustochytriidae</taxon>
        <taxon>Hondaea</taxon>
    </lineage>
</organism>
<dbReference type="AlphaFoldDB" id="A0A2R5GW84"/>
<dbReference type="InParanoid" id="A0A2R5GW84"/>
<feature type="region of interest" description="Disordered" evidence="1">
    <location>
        <begin position="117"/>
        <end position="142"/>
    </location>
</feature>
<keyword evidence="3" id="KW-1185">Reference proteome</keyword>
<proteinExistence type="predicted"/>
<protein>
    <submittedName>
        <fullName evidence="2">Uncharacterized protein</fullName>
    </submittedName>
</protein>